<dbReference type="PROSITE" id="PS51000">
    <property type="entry name" value="HTH_DEOR_2"/>
    <property type="match status" value="1"/>
</dbReference>
<dbReference type="InterPro" id="IPR051534">
    <property type="entry name" value="CBASS_pafABC_assoc_protein"/>
</dbReference>
<dbReference type="GO" id="GO:0003677">
    <property type="term" value="F:DNA binding"/>
    <property type="evidence" value="ECO:0007669"/>
    <property type="project" value="UniProtKB-KW"/>
</dbReference>
<sequence>MKRLFEIVYLLSEKRCIKASELAEHFEVSVRTIYRDVEMLSMTGIPIYAKKGKYGGIAILDKFVFEKSIVSKEEQLEILTALQSVQEVEKSEINDLLVKLSGQFQIKNPNWVSIDFSDWSNQRQELFQTIKFATVKNRVLKFDYYGRHGEFSTRRVEPIQLWFKGYAWYLRGYCEEKQGIRVFKLTRMKRVQCLDESFEKKEFKMADKEDLDKYTDDPENKISFSMKIDKCRAYQVFDSFEEHEITCNDDGSFTVSLNYPKDQWLYGMIMSFGNHAKVISPESLKVEIANKFKEAYENYL</sequence>
<dbReference type="InterPro" id="IPR013196">
    <property type="entry name" value="HTH_11"/>
</dbReference>
<name>A0ABS4K6L7_9CLOT</name>
<organism evidence="4 5">
    <name type="scientific">Clostridium punense</name>
    <dbReference type="NCBI Taxonomy" id="1054297"/>
    <lineage>
        <taxon>Bacteria</taxon>
        <taxon>Bacillati</taxon>
        <taxon>Bacillota</taxon>
        <taxon>Clostridia</taxon>
        <taxon>Eubacteriales</taxon>
        <taxon>Clostridiaceae</taxon>
        <taxon>Clostridium</taxon>
    </lineage>
</organism>
<dbReference type="Pfam" id="PF13280">
    <property type="entry name" value="WYL"/>
    <property type="match status" value="1"/>
</dbReference>
<evidence type="ECO:0000313" key="5">
    <source>
        <dbReference type="Proteomes" id="UP001519308"/>
    </source>
</evidence>
<dbReference type="PANTHER" id="PTHR34580:SF1">
    <property type="entry name" value="PROTEIN PAFC"/>
    <property type="match status" value="1"/>
</dbReference>
<dbReference type="InterPro" id="IPR001034">
    <property type="entry name" value="DeoR_HTH"/>
</dbReference>
<keyword evidence="5" id="KW-1185">Reference proteome</keyword>
<dbReference type="SUPFAM" id="SSF46785">
    <property type="entry name" value="Winged helix' DNA-binding domain"/>
    <property type="match status" value="1"/>
</dbReference>
<dbReference type="Pfam" id="PF25583">
    <property type="entry name" value="WCX"/>
    <property type="match status" value="1"/>
</dbReference>
<dbReference type="InterPro" id="IPR057727">
    <property type="entry name" value="WCX_dom"/>
</dbReference>
<keyword evidence="4" id="KW-0238">DNA-binding</keyword>
<feature type="domain" description="HTH deoR-type" evidence="3">
    <location>
        <begin position="1"/>
        <end position="59"/>
    </location>
</feature>
<dbReference type="InterPro" id="IPR036390">
    <property type="entry name" value="WH_DNA-bd_sf"/>
</dbReference>
<protein>
    <submittedName>
        <fullName evidence="4">DNA-binding transcriptional regulator YafY</fullName>
    </submittedName>
</protein>
<evidence type="ECO:0000259" key="3">
    <source>
        <dbReference type="PROSITE" id="PS51000"/>
    </source>
</evidence>
<evidence type="ECO:0000313" key="4">
    <source>
        <dbReference type="EMBL" id="MBP2023422.1"/>
    </source>
</evidence>
<dbReference type="InterPro" id="IPR026881">
    <property type="entry name" value="WYL_dom"/>
</dbReference>
<dbReference type="Proteomes" id="UP001519308">
    <property type="component" value="Unassembled WGS sequence"/>
</dbReference>
<dbReference type="EMBL" id="JAGGLL010000028">
    <property type="protein sequence ID" value="MBP2023422.1"/>
    <property type="molecule type" value="Genomic_DNA"/>
</dbReference>
<evidence type="ECO:0000256" key="1">
    <source>
        <dbReference type="ARBA" id="ARBA00023015"/>
    </source>
</evidence>
<dbReference type="Pfam" id="PF08279">
    <property type="entry name" value="HTH_11"/>
    <property type="match status" value="1"/>
</dbReference>
<proteinExistence type="predicted"/>
<comment type="caution">
    <text evidence="4">The sequence shown here is derived from an EMBL/GenBank/DDBJ whole genome shotgun (WGS) entry which is preliminary data.</text>
</comment>
<reference evidence="4 5" key="1">
    <citation type="submission" date="2021-03" db="EMBL/GenBank/DDBJ databases">
        <title>Genomic Encyclopedia of Type Strains, Phase IV (KMG-IV): sequencing the most valuable type-strain genomes for metagenomic binning, comparative biology and taxonomic classification.</title>
        <authorList>
            <person name="Goeker M."/>
        </authorList>
    </citation>
    <scope>NUCLEOTIDE SEQUENCE [LARGE SCALE GENOMIC DNA]</scope>
    <source>
        <strain evidence="4 5">DSM 28650</strain>
    </source>
</reference>
<accession>A0ABS4K6L7</accession>
<dbReference type="PROSITE" id="PS52050">
    <property type="entry name" value="WYL"/>
    <property type="match status" value="1"/>
</dbReference>
<keyword evidence="2" id="KW-0804">Transcription</keyword>
<dbReference type="InterPro" id="IPR036388">
    <property type="entry name" value="WH-like_DNA-bd_sf"/>
</dbReference>
<keyword evidence="1" id="KW-0805">Transcription regulation</keyword>
<dbReference type="RefSeq" id="WP_031270935.1">
    <property type="nucleotide sequence ID" value="NZ_JAGGLL010000028.1"/>
</dbReference>
<dbReference type="PIRSF" id="PIRSF016838">
    <property type="entry name" value="PafC"/>
    <property type="match status" value="1"/>
</dbReference>
<dbReference type="PANTHER" id="PTHR34580">
    <property type="match status" value="1"/>
</dbReference>
<dbReference type="InterPro" id="IPR028349">
    <property type="entry name" value="PafC-like"/>
</dbReference>
<gene>
    <name evidence="4" type="ORF">J2Z44_003259</name>
</gene>
<dbReference type="Gene3D" id="1.10.10.10">
    <property type="entry name" value="Winged helix-like DNA-binding domain superfamily/Winged helix DNA-binding domain"/>
    <property type="match status" value="1"/>
</dbReference>
<evidence type="ECO:0000256" key="2">
    <source>
        <dbReference type="ARBA" id="ARBA00023163"/>
    </source>
</evidence>